<dbReference type="GO" id="GO:0033971">
    <property type="term" value="F:hydroxyisourate hydrolase activity"/>
    <property type="evidence" value="ECO:0007669"/>
    <property type="project" value="UniProtKB-EC"/>
</dbReference>
<dbReference type="PROSITE" id="PS00769">
    <property type="entry name" value="TRANSTHYRETIN_2"/>
    <property type="match status" value="1"/>
</dbReference>
<dbReference type="RefSeq" id="WP_076460750.1">
    <property type="nucleotide sequence ID" value="NZ_FTMN01000001.1"/>
</dbReference>
<dbReference type="InterPro" id="IPR023419">
    <property type="entry name" value="Transthyretin_CS"/>
</dbReference>
<dbReference type="Gene3D" id="2.60.40.180">
    <property type="entry name" value="Transthyretin/hydroxyisourate hydrolase domain"/>
    <property type="match status" value="1"/>
</dbReference>
<feature type="domain" description="Transthyretin/hydroxyisourate hydrolase" evidence="8">
    <location>
        <begin position="4"/>
        <end position="117"/>
    </location>
</feature>
<evidence type="ECO:0000256" key="1">
    <source>
        <dbReference type="ARBA" id="ARBA00001043"/>
    </source>
</evidence>
<dbReference type="InterPro" id="IPR036817">
    <property type="entry name" value="Transthyretin/HIU_hydrolase_sf"/>
</dbReference>
<evidence type="ECO:0000256" key="4">
    <source>
        <dbReference type="ARBA" id="ARBA00011881"/>
    </source>
</evidence>
<reference evidence="9 10" key="1">
    <citation type="submission" date="2017-01" db="EMBL/GenBank/DDBJ databases">
        <authorList>
            <person name="Mah S.A."/>
            <person name="Swanson W.J."/>
            <person name="Moy G.W."/>
            <person name="Vacquier V.D."/>
        </authorList>
    </citation>
    <scope>NUCLEOTIDE SEQUENCE [LARGE SCALE GENOMIC DNA]</scope>
    <source>
        <strain evidence="9 10">DSM 7027</strain>
    </source>
</reference>
<evidence type="ECO:0000256" key="6">
    <source>
        <dbReference type="ARBA" id="ARBA00022801"/>
    </source>
</evidence>
<dbReference type="FunFam" id="2.60.40.180:FF:000005">
    <property type="entry name" value="5-hydroxyisourate hydrolase"/>
    <property type="match status" value="1"/>
</dbReference>
<dbReference type="PANTHER" id="PTHR10395:SF7">
    <property type="entry name" value="5-HYDROXYISOURATE HYDROLASE"/>
    <property type="match status" value="1"/>
</dbReference>
<evidence type="ECO:0000313" key="10">
    <source>
        <dbReference type="Proteomes" id="UP000186895"/>
    </source>
</evidence>
<dbReference type="EMBL" id="FTMN01000001">
    <property type="protein sequence ID" value="SIP96975.1"/>
    <property type="molecule type" value="Genomic_DNA"/>
</dbReference>
<dbReference type="AlphaFoldDB" id="A0A1N6NXX7"/>
<protein>
    <recommendedName>
        <fullName evidence="7">5-hydroxyisourate hydrolase</fullName>
        <shortName evidence="7">HIU hydrolase</shortName>
        <shortName evidence="7">HIUHase</shortName>
        <ecNumber evidence="7">3.5.2.17</ecNumber>
    </recommendedName>
</protein>
<dbReference type="PROSITE" id="PS00768">
    <property type="entry name" value="TRANSTHYRETIN_1"/>
    <property type="match status" value="1"/>
</dbReference>
<dbReference type="InterPro" id="IPR023416">
    <property type="entry name" value="Transthyretin/HIU_hydrolase_d"/>
</dbReference>
<dbReference type="InterPro" id="IPR023418">
    <property type="entry name" value="Thyroxine_BS"/>
</dbReference>
<keyword evidence="6 7" id="KW-0378">Hydrolase</keyword>
<comment type="subunit">
    <text evidence="4 7">Homotetramer.</text>
</comment>
<evidence type="ECO:0000313" key="9">
    <source>
        <dbReference type="EMBL" id="SIP96975.1"/>
    </source>
</evidence>
<evidence type="ECO:0000256" key="3">
    <source>
        <dbReference type="ARBA" id="ARBA00009850"/>
    </source>
</evidence>
<gene>
    <name evidence="9" type="ORF">SAMN05421647_101637</name>
</gene>
<dbReference type="STRING" id="49186.SAMN05421647_101637"/>
<keyword evidence="10" id="KW-1185">Reference proteome</keyword>
<comment type="similarity">
    <text evidence="3 7">Belongs to the transthyretin family. 5-hydroxyisourate hydrolase subfamily.</text>
</comment>
<name>A0A1N6NXX7_9GAMM</name>
<proteinExistence type="inferred from homology"/>
<sequence length="118" mass="13352">MGYLTTHVLDAAHGCPGEGIKVSLFRLQNDQSREQIQQVLTNADGRCDQPILDAEAFRKGTYELVFEVGEYFRKRGVELPEPAFLEEVVLRFGIADEAEHYHVPLLVSPYSYSTYRGS</sequence>
<organism evidence="9 10">
    <name type="scientific">Marinobacterium stanieri</name>
    <dbReference type="NCBI Taxonomy" id="49186"/>
    <lineage>
        <taxon>Bacteria</taxon>
        <taxon>Pseudomonadati</taxon>
        <taxon>Pseudomonadota</taxon>
        <taxon>Gammaproteobacteria</taxon>
        <taxon>Oceanospirillales</taxon>
        <taxon>Oceanospirillaceae</taxon>
        <taxon>Marinobacterium</taxon>
    </lineage>
</organism>
<dbReference type="CDD" id="cd05822">
    <property type="entry name" value="TLP_HIUase"/>
    <property type="match status" value="1"/>
</dbReference>
<dbReference type="GO" id="GO:0006144">
    <property type="term" value="P:purine nucleobase metabolic process"/>
    <property type="evidence" value="ECO:0007669"/>
    <property type="project" value="UniProtKB-KW"/>
</dbReference>
<dbReference type="InterPro" id="IPR014306">
    <property type="entry name" value="Hydroxyisourate_hydrolase"/>
</dbReference>
<dbReference type="Proteomes" id="UP000186895">
    <property type="component" value="Unassembled WGS sequence"/>
</dbReference>
<evidence type="ECO:0000259" key="8">
    <source>
        <dbReference type="Pfam" id="PF00576"/>
    </source>
</evidence>
<evidence type="ECO:0000256" key="7">
    <source>
        <dbReference type="RuleBase" id="RU361270"/>
    </source>
</evidence>
<dbReference type="SUPFAM" id="SSF49472">
    <property type="entry name" value="Transthyretin (synonym: prealbumin)"/>
    <property type="match status" value="1"/>
</dbReference>
<accession>A0A1N6NXX7</accession>
<dbReference type="EC" id="3.5.2.17" evidence="7"/>
<dbReference type="NCBIfam" id="TIGR02962">
    <property type="entry name" value="hdxy_isourate"/>
    <property type="match status" value="1"/>
</dbReference>
<dbReference type="PANTHER" id="PTHR10395">
    <property type="entry name" value="URICASE AND TRANSTHYRETIN-RELATED"/>
    <property type="match status" value="1"/>
</dbReference>
<comment type="catalytic activity">
    <reaction evidence="1 7">
        <text>5-hydroxyisourate + H2O = 5-hydroxy-2-oxo-4-ureido-2,5-dihydro-1H-imidazole-5-carboxylate + H(+)</text>
        <dbReference type="Rhea" id="RHEA:23736"/>
        <dbReference type="ChEBI" id="CHEBI:15377"/>
        <dbReference type="ChEBI" id="CHEBI:15378"/>
        <dbReference type="ChEBI" id="CHEBI:18072"/>
        <dbReference type="ChEBI" id="CHEBI:58639"/>
        <dbReference type="EC" id="3.5.2.17"/>
    </reaction>
</comment>
<dbReference type="Pfam" id="PF00576">
    <property type="entry name" value="Transthyretin"/>
    <property type="match status" value="1"/>
</dbReference>
<evidence type="ECO:0000256" key="5">
    <source>
        <dbReference type="ARBA" id="ARBA00022631"/>
    </source>
</evidence>
<keyword evidence="5 7" id="KW-0659">Purine metabolism</keyword>
<evidence type="ECO:0000256" key="2">
    <source>
        <dbReference type="ARBA" id="ARBA00002704"/>
    </source>
</evidence>
<comment type="function">
    <text evidence="2">Catalyzes the hydrolysis of 5-hydroxyisourate (HIU) to 2-oxo-4-hydroxy-4-carboxy-5-ureidoimidazoline (OHCU).</text>
</comment>